<evidence type="ECO:0000259" key="5">
    <source>
        <dbReference type="PROSITE" id="PS50977"/>
    </source>
</evidence>
<dbReference type="Gene3D" id="1.10.10.60">
    <property type="entry name" value="Homeodomain-like"/>
    <property type="match status" value="1"/>
</dbReference>
<gene>
    <name evidence="6" type="ORF">SAMN04488569_1002117</name>
</gene>
<dbReference type="RefSeq" id="WP_177206264.1">
    <property type="nucleotide sequence ID" value="NZ_FOSJ01000002.1"/>
</dbReference>
<dbReference type="PROSITE" id="PS01081">
    <property type="entry name" value="HTH_TETR_1"/>
    <property type="match status" value="1"/>
</dbReference>
<dbReference type="GO" id="GO:0003677">
    <property type="term" value="F:DNA binding"/>
    <property type="evidence" value="ECO:0007669"/>
    <property type="project" value="UniProtKB-UniRule"/>
</dbReference>
<evidence type="ECO:0000256" key="1">
    <source>
        <dbReference type="ARBA" id="ARBA00023015"/>
    </source>
</evidence>
<reference evidence="7" key="1">
    <citation type="submission" date="2016-10" db="EMBL/GenBank/DDBJ databases">
        <authorList>
            <person name="Varghese N."/>
            <person name="Submissions S."/>
        </authorList>
    </citation>
    <scope>NUCLEOTIDE SEQUENCE [LARGE SCALE GENOMIC DNA]</scope>
    <source>
        <strain evidence="7">DSM 16108</strain>
    </source>
</reference>
<keyword evidence="1" id="KW-0805">Transcription regulation</keyword>
<dbReference type="PRINTS" id="PR00455">
    <property type="entry name" value="HTHTETR"/>
</dbReference>
<dbReference type="InterPro" id="IPR001647">
    <property type="entry name" value="HTH_TetR"/>
</dbReference>
<dbReference type="InterPro" id="IPR023772">
    <property type="entry name" value="DNA-bd_HTH_TetR-type_CS"/>
</dbReference>
<accession>A0A1I3VDP4</accession>
<dbReference type="Pfam" id="PF00440">
    <property type="entry name" value="TetR_N"/>
    <property type="match status" value="1"/>
</dbReference>
<protein>
    <submittedName>
        <fullName evidence="6">DNA-binding transcriptional regulator, AcrR family</fullName>
    </submittedName>
</protein>
<evidence type="ECO:0000256" key="4">
    <source>
        <dbReference type="PROSITE-ProRule" id="PRU00335"/>
    </source>
</evidence>
<dbReference type="Proteomes" id="UP000199589">
    <property type="component" value="Unassembled WGS sequence"/>
</dbReference>
<dbReference type="PANTHER" id="PTHR47506">
    <property type="entry name" value="TRANSCRIPTIONAL REGULATORY PROTEIN"/>
    <property type="match status" value="1"/>
</dbReference>
<keyword evidence="7" id="KW-1185">Reference proteome</keyword>
<keyword evidence="3" id="KW-0804">Transcription</keyword>
<feature type="DNA-binding region" description="H-T-H motif" evidence="4">
    <location>
        <begin position="33"/>
        <end position="52"/>
    </location>
</feature>
<dbReference type="Gene3D" id="1.10.357.10">
    <property type="entry name" value="Tetracycline Repressor, domain 2"/>
    <property type="match status" value="1"/>
</dbReference>
<dbReference type="PANTHER" id="PTHR47506:SF1">
    <property type="entry name" value="HTH-TYPE TRANSCRIPTIONAL REGULATOR YJDC"/>
    <property type="match status" value="1"/>
</dbReference>
<evidence type="ECO:0000256" key="3">
    <source>
        <dbReference type="ARBA" id="ARBA00023163"/>
    </source>
</evidence>
<evidence type="ECO:0000313" key="7">
    <source>
        <dbReference type="Proteomes" id="UP000199589"/>
    </source>
</evidence>
<organism evidence="6 7">
    <name type="scientific">Marinilactibacillus piezotolerans</name>
    <dbReference type="NCBI Taxonomy" id="258723"/>
    <lineage>
        <taxon>Bacteria</taxon>
        <taxon>Bacillati</taxon>
        <taxon>Bacillota</taxon>
        <taxon>Bacilli</taxon>
        <taxon>Lactobacillales</taxon>
        <taxon>Carnobacteriaceae</taxon>
        <taxon>Marinilactibacillus</taxon>
    </lineage>
</organism>
<name>A0A1I3VDP4_9LACT</name>
<dbReference type="AlphaFoldDB" id="A0A1I3VDP4"/>
<dbReference type="EMBL" id="FOSJ01000002">
    <property type="protein sequence ID" value="SFJ92526.1"/>
    <property type="molecule type" value="Genomic_DNA"/>
</dbReference>
<proteinExistence type="predicted"/>
<dbReference type="InterPro" id="IPR009057">
    <property type="entry name" value="Homeodomain-like_sf"/>
</dbReference>
<evidence type="ECO:0000313" key="6">
    <source>
        <dbReference type="EMBL" id="SFJ92526.1"/>
    </source>
</evidence>
<dbReference type="SUPFAM" id="SSF46689">
    <property type="entry name" value="Homeodomain-like"/>
    <property type="match status" value="1"/>
</dbReference>
<evidence type="ECO:0000256" key="2">
    <source>
        <dbReference type="ARBA" id="ARBA00023125"/>
    </source>
</evidence>
<dbReference type="PROSITE" id="PS50977">
    <property type="entry name" value="HTH_TETR_2"/>
    <property type="match status" value="1"/>
</dbReference>
<keyword evidence="2 4" id="KW-0238">DNA-binding</keyword>
<sequence length="215" mass="26190">MSEAFYKLSIEKQNMILNEAYKEFTQNGYEKASTNIIAKNSEIGKGTLFYYFGNKRKLFDFLVDTAFQLTYEVYFNNIDFEQTDFFKRLIEVSQLKQNVYKNYQYPMGFISKILMEASEFDLSEEHMKKRAIVEETWSQVLKKNIDFSKFREDLPQEVTFNFIRWTLEGYRQELEMRVKQTDEFLMNEENIKTYYDEYFNYINTLKKIYYKENLD</sequence>
<dbReference type="SUPFAM" id="SSF48498">
    <property type="entry name" value="Tetracyclin repressor-like, C-terminal domain"/>
    <property type="match status" value="1"/>
</dbReference>
<feature type="domain" description="HTH tetR-type" evidence="5">
    <location>
        <begin position="10"/>
        <end position="70"/>
    </location>
</feature>
<dbReference type="InterPro" id="IPR036271">
    <property type="entry name" value="Tet_transcr_reg_TetR-rel_C_sf"/>
</dbReference>